<protein>
    <submittedName>
        <fullName evidence="1">Uncharacterized protein</fullName>
    </submittedName>
</protein>
<dbReference type="GeneID" id="19210820"/>
<reference evidence="2" key="1">
    <citation type="journal article" date="2012" name="Science">
        <title>The Paleozoic origin of enzymatic lignin decomposition reconstructed from 31 fungal genomes.</title>
        <authorList>
            <person name="Floudas D."/>
            <person name="Binder M."/>
            <person name="Riley R."/>
            <person name="Barry K."/>
            <person name="Blanchette R.A."/>
            <person name="Henrissat B."/>
            <person name="Martinez A.T."/>
            <person name="Otillar R."/>
            <person name="Spatafora J.W."/>
            <person name="Yadav J.S."/>
            <person name="Aerts A."/>
            <person name="Benoit I."/>
            <person name="Boyd A."/>
            <person name="Carlson A."/>
            <person name="Copeland A."/>
            <person name="Coutinho P.M."/>
            <person name="de Vries R.P."/>
            <person name="Ferreira P."/>
            <person name="Findley K."/>
            <person name="Foster B."/>
            <person name="Gaskell J."/>
            <person name="Glotzer D."/>
            <person name="Gorecki P."/>
            <person name="Heitman J."/>
            <person name="Hesse C."/>
            <person name="Hori C."/>
            <person name="Igarashi K."/>
            <person name="Jurgens J.A."/>
            <person name="Kallen N."/>
            <person name="Kersten P."/>
            <person name="Kohler A."/>
            <person name="Kuees U."/>
            <person name="Kumar T.K.A."/>
            <person name="Kuo A."/>
            <person name="LaButti K."/>
            <person name="Larrondo L.F."/>
            <person name="Lindquist E."/>
            <person name="Ling A."/>
            <person name="Lombard V."/>
            <person name="Lucas S."/>
            <person name="Lundell T."/>
            <person name="Martin R."/>
            <person name="McLaughlin D.J."/>
            <person name="Morgenstern I."/>
            <person name="Morin E."/>
            <person name="Murat C."/>
            <person name="Nagy L.G."/>
            <person name="Nolan M."/>
            <person name="Ohm R.A."/>
            <person name="Patyshakuliyeva A."/>
            <person name="Rokas A."/>
            <person name="Ruiz-Duenas F.J."/>
            <person name="Sabat G."/>
            <person name="Salamov A."/>
            <person name="Samejima M."/>
            <person name="Schmutz J."/>
            <person name="Slot J.C."/>
            <person name="St John F."/>
            <person name="Stenlid J."/>
            <person name="Sun H."/>
            <person name="Sun S."/>
            <person name="Syed K."/>
            <person name="Tsang A."/>
            <person name="Wiebenga A."/>
            <person name="Young D."/>
            <person name="Pisabarro A."/>
            <person name="Eastwood D.C."/>
            <person name="Martin F."/>
            <person name="Cullen D."/>
            <person name="Grigoriev I.V."/>
            <person name="Hibbett D.S."/>
        </authorList>
    </citation>
    <scope>NUCLEOTIDE SEQUENCE [LARGE SCALE GENOMIC DNA]</scope>
    <source>
        <strain evidence="2">RWD-64-598 SS2</strain>
    </source>
</reference>
<dbReference type="AlphaFoldDB" id="A0A5M3MCS9"/>
<comment type="caution">
    <text evidence="1">The sequence shown here is derived from an EMBL/GenBank/DDBJ whole genome shotgun (WGS) entry which is preliminary data.</text>
</comment>
<gene>
    <name evidence="1" type="ORF">CONPUDRAFT_84690</name>
</gene>
<sequence length="89" mass="9714">MMDAATLDTARQSSHPSCMYLLLSLRILSRSAWRPTSCVGLPSPSKQPSATGSLRLLGYSPSFLNAAKPCRVWDTSRGGCRYDRSPGYC</sequence>
<proteinExistence type="predicted"/>
<evidence type="ECO:0000313" key="2">
    <source>
        <dbReference type="Proteomes" id="UP000053558"/>
    </source>
</evidence>
<dbReference type="EMBL" id="JH711585">
    <property type="protein sequence ID" value="EIW76797.1"/>
    <property type="molecule type" value="Genomic_DNA"/>
</dbReference>
<evidence type="ECO:0000313" key="1">
    <source>
        <dbReference type="EMBL" id="EIW76797.1"/>
    </source>
</evidence>
<organism evidence="1 2">
    <name type="scientific">Coniophora puteana (strain RWD-64-598)</name>
    <name type="common">Brown rot fungus</name>
    <dbReference type="NCBI Taxonomy" id="741705"/>
    <lineage>
        <taxon>Eukaryota</taxon>
        <taxon>Fungi</taxon>
        <taxon>Dikarya</taxon>
        <taxon>Basidiomycota</taxon>
        <taxon>Agaricomycotina</taxon>
        <taxon>Agaricomycetes</taxon>
        <taxon>Agaricomycetidae</taxon>
        <taxon>Boletales</taxon>
        <taxon>Coniophorineae</taxon>
        <taxon>Coniophoraceae</taxon>
        <taxon>Coniophora</taxon>
    </lineage>
</organism>
<dbReference type="KEGG" id="cput:CONPUDRAFT_84690"/>
<accession>A0A5M3MCS9</accession>
<dbReference type="RefSeq" id="XP_007773129.1">
    <property type="nucleotide sequence ID" value="XM_007774939.1"/>
</dbReference>
<keyword evidence="2" id="KW-1185">Reference proteome</keyword>
<name>A0A5M3MCS9_CONPW</name>
<dbReference type="Proteomes" id="UP000053558">
    <property type="component" value="Unassembled WGS sequence"/>
</dbReference>